<dbReference type="EMBL" id="CP053661">
    <property type="protein sequence ID" value="QKD84620.1"/>
    <property type="molecule type" value="Genomic_DNA"/>
</dbReference>
<evidence type="ECO:0000313" key="1">
    <source>
        <dbReference type="EMBL" id="QKD84620.1"/>
    </source>
</evidence>
<evidence type="ECO:0008006" key="3">
    <source>
        <dbReference type="Google" id="ProtNLM"/>
    </source>
</evidence>
<gene>
    <name evidence="1" type="ORF">HPC62_22700</name>
</gene>
<keyword evidence="2" id="KW-1185">Reference proteome</keyword>
<accession>A0A6M8BK64</accession>
<dbReference type="AlphaFoldDB" id="A0A6M8BK64"/>
<sequence>MTTATVLEFMHRTAADDTLRQQLEALLGVGDGNISSEAELDPAETAALTGDRAPDVAAFAAQNGFQFSADELIAVVSAFQQHQDGTLSDEEFARILGTSFTNSPGKVQSQVKRLAQFLSKTYLGIDLK</sequence>
<organism evidence="1 2">
    <name type="scientific">Thermoleptolyngbya sichuanensis A183</name>
    <dbReference type="NCBI Taxonomy" id="2737172"/>
    <lineage>
        <taxon>Bacteria</taxon>
        <taxon>Bacillati</taxon>
        <taxon>Cyanobacteriota</taxon>
        <taxon>Cyanophyceae</taxon>
        <taxon>Oculatellales</taxon>
        <taxon>Oculatellaceae</taxon>
        <taxon>Thermoleptolyngbya</taxon>
        <taxon>Thermoleptolyngbya sichuanensis</taxon>
    </lineage>
</organism>
<reference evidence="1 2" key="1">
    <citation type="submission" date="2020-05" db="EMBL/GenBank/DDBJ databases">
        <title>Complete genome sequence of of a novel Thermoleptolyngbya strain isolated from hot springs of Ganzi, Sichuan China.</title>
        <authorList>
            <person name="Tang J."/>
            <person name="Daroch M."/>
            <person name="Li L."/>
            <person name="Waleron K."/>
            <person name="Waleron M."/>
            <person name="Waleron M."/>
        </authorList>
    </citation>
    <scope>NUCLEOTIDE SEQUENCE [LARGE SCALE GENOMIC DNA]</scope>
    <source>
        <strain evidence="1 2">PKUAC-SCTA183</strain>
    </source>
</reference>
<protein>
    <recommendedName>
        <fullName evidence="3">EF-hand domain-containing protein</fullName>
    </recommendedName>
</protein>
<dbReference type="KEGG" id="theu:HPC62_22700"/>
<name>A0A6M8BK64_9CYAN</name>
<dbReference type="Proteomes" id="UP000505210">
    <property type="component" value="Chromosome"/>
</dbReference>
<proteinExistence type="predicted"/>
<evidence type="ECO:0000313" key="2">
    <source>
        <dbReference type="Proteomes" id="UP000505210"/>
    </source>
</evidence>
<dbReference type="RefSeq" id="WP_172358638.1">
    <property type="nucleotide sequence ID" value="NZ_CP053661.1"/>
</dbReference>